<gene>
    <name evidence="2" type="ORF">CAE01nite_13040</name>
</gene>
<accession>A0A512DAS6</accession>
<evidence type="ECO:0000313" key="3">
    <source>
        <dbReference type="Proteomes" id="UP000321181"/>
    </source>
</evidence>
<sequence length="50" mass="5389">MSEDTSTPIPDSPAEDPEAAWAEPENDDLGLTDRQDSIDGAGFELEAERP</sequence>
<keyword evidence="3" id="KW-1185">Reference proteome</keyword>
<reference evidence="2 3" key="1">
    <citation type="submission" date="2019-07" db="EMBL/GenBank/DDBJ databases">
        <title>Whole genome shotgun sequence of Cellulomonas aerilata NBRC 106308.</title>
        <authorList>
            <person name="Hosoyama A."/>
            <person name="Uohara A."/>
            <person name="Ohji S."/>
            <person name="Ichikawa N."/>
        </authorList>
    </citation>
    <scope>NUCLEOTIDE SEQUENCE [LARGE SCALE GENOMIC DNA]</scope>
    <source>
        <strain evidence="2 3">NBRC 106308</strain>
    </source>
</reference>
<protein>
    <submittedName>
        <fullName evidence="2">Uncharacterized protein</fullName>
    </submittedName>
</protein>
<comment type="caution">
    <text evidence="2">The sequence shown here is derived from an EMBL/GenBank/DDBJ whole genome shotgun (WGS) entry which is preliminary data.</text>
</comment>
<name>A0A512DAS6_9CELL</name>
<dbReference type="RefSeq" id="WP_186816446.1">
    <property type="nucleotide sequence ID" value="NZ_BAAARM010000002.1"/>
</dbReference>
<proteinExistence type="predicted"/>
<evidence type="ECO:0000256" key="1">
    <source>
        <dbReference type="SAM" id="MobiDB-lite"/>
    </source>
</evidence>
<organism evidence="2 3">
    <name type="scientific">Cellulomonas aerilata</name>
    <dbReference type="NCBI Taxonomy" id="515326"/>
    <lineage>
        <taxon>Bacteria</taxon>
        <taxon>Bacillati</taxon>
        <taxon>Actinomycetota</taxon>
        <taxon>Actinomycetes</taxon>
        <taxon>Micrococcales</taxon>
        <taxon>Cellulomonadaceae</taxon>
        <taxon>Cellulomonas</taxon>
    </lineage>
</organism>
<evidence type="ECO:0000313" key="2">
    <source>
        <dbReference type="EMBL" id="GEO33579.1"/>
    </source>
</evidence>
<feature type="region of interest" description="Disordered" evidence="1">
    <location>
        <begin position="1"/>
        <end position="50"/>
    </location>
</feature>
<feature type="compositionally biased region" description="Acidic residues" evidence="1">
    <location>
        <begin position="13"/>
        <end position="30"/>
    </location>
</feature>
<dbReference type="EMBL" id="BJYY01000010">
    <property type="protein sequence ID" value="GEO33579.1"/>
    <property type="molecule type" value="Genomic_DNA"/>
</dbReference>
<dbReference type="Proteomes" id="UP000321181">
    <property type="component" value="Unassembled WGS sequence"/>
</dbReference>
<dbReference type="AlphaFoldDB" id="A0A512DAS6"/>